<dbReference type="EMBL" id="QKTX01000002">
    <property type="protein sequence ID" value="PZV86185.1"/>
    <property type="molecule type" value="Genomic_DNA"/>
</dbReference>
<evidence type="ECO:0000313" key="2">
    <source>
        <dbReference type="Proteomes" id="UP000248917"/>
    </source>
</evidence>
<dbReference type="Gene3D" id="2.40.160.60">
    <property type="entry name" value="Outer membrane protein transport protein (OMPP1/FadL/TodX)"/>
    <property type="match status" value="1"/>
</dbReference>
<organism evidence="1 2">
    <name type="scientific">Algoriphagus aquaeductus</name>
    <dbReference type="NCBI Taxonomy" id="475299"/>
    <lineage>
        <taxon>Bacteria</taxon>
        <taxon>Pseudomonadati</taxon>
        <taxon>Bacteroidota</taxon>
        <taxon>Cytophagia</taxon>
        <taxon>Cytophagales</taxon>
        <taxon>Cyclobacteriaceae</taxon>
        <taxon>Algoriphagus</taxon>
    </lineage>
</organism>
<keyword evidence="2" id="KW-1185">Reference proteome</keyword>
<dbReference type="Proteomes" id="UP000248917">
    <property type="component" value="Unassembled WGS sequence"/>
</dbReference>
<gene>
    <name evidence="1" type="ORF">CLV31_10280</name>
</gene>
<accession>A0A326RWG3</accession>
<evidence type="ECO:0008006" key="3">
    <source>
        <dbReference type="Google" id="ProtNLM"/>
    </source>
</evidence>
<dbReference type="AlphaFoldDB" id="A0A326RWG3"/>
<protein>
    <recommendedName>
        <fullName evidence="3">Long-subunit fatty acid transport protein</fullName>
    </recommendedName>
</protein>
<sequence length="418" mass="45878">MGVLCTLFLFHQVQGQTSSSTYSALGIGDFNFGGLSHNQAMGGLGISFGTGWNANVVNPALTTQNTIFNFQTAFNYKRINVDNGSSNSLVDGGGLSYLAISLPIKSGKFTTGMGLGQITSINYRLKVESPVNNSDLKASNFLEGDGGISEAYVNFGYLLAKNLSIGFHGSYLFGSSIRSNQLIVYDQNNVEVGQPSEYYERLTVSDVGFKTGIHYVLKASEKSNFHVGAIYQKLGNVNGSAFAKLAAIGQASRPNSDGDLIADNEKGSIYIPNRYGFGLTYEKRNKFVVGLEGQYQDFAEFTNFFGDPLSLQAAQKVGLGVQFIPDYLSFDSRWKRSTFRAGLEWMQTPYYINQTTINDIGINFGTSIPVNQLSLLNLTFKAGRRGTLDNGLIRETYFNVAIGFSLNDNSWFYKRVFE</sequence>
<comment type="caution">
    <text evidence="1">The sequence shown here is derived from an EMBL/GenBank/DDBJ whole genome shotgun (WGS) entry which is preliminary data.</text>
</comment>
<proteinExistence type="predicted"/>
<reference evidence="1 2" key="1">
    <citation type="submission" date="2018-06" db="EMBL/GenBank/DDBJ databases">
        <title>Genomic Encyclopedia of Archaeal and Bacterial Type Strains, Phase II (KMG-II): from individual species to whole genera.</title>
        <authorList>
            <person name="Goeker M."/>
        </authorList>
    </citation>
    <scope>NUCLEOTIDE SEQUENCE [LARGE SCALE GENOMIC DNA]</scope>
    <source>
        <strain evidence="1 2">T4</strain>
    </source>
</reference>
<name>A0A326RWG3_9BACT</name>
<evidence type="ECO:0000313" key="1">
    <source>
        <dbReference type="EMBL" id="PZV86185.1"/>
    </source>
</evidence>